<dbReference type="EMBL" id="JABSTU010006872">
    <property type="protein sequence ID" value="KAH7931693.1"/>
    <property type="molecule type" value="Genomic_DNA"/>
</dbReference>
<reference evidence="2" key="2">
    <citation type="submission" date="2021-09" db="EMBL/GenBank/DDBJ databases">
        <authorList>
            <person name="Jia N."/>
            <person name="Wang J."/>
            <person name="Shi W."/>
            <person name="Du L."/>
            <person name="Sun Y."/>
            <person name="Zhan W."/>
            <person name="Jiang J."/>
            <person name="Wang Q."/>
            <person name="Zhang B."/>
            <person name="Ji P."/>
            <person name="Sakyi L.B."/>
            <person name="Cui X."/>
            <person name="Yuan T."/>
            <person name="Jiang B."/>
            <person name="Yang W."/>
            <person name="Lam T.T.-Y."/>
            <person name="Chang Q."/>
            <person name="Ding S."/>
            <person name="Wang X."/>
            <person name="Zhu J."/>
            <person name="Ruan X."/>
            <person name="Zhao L."/>
            <person name="Wei J."/>
            <person name="Que T."/>
            <person name="Du C."/>
            <person name="Cheng J."/>
            <person name="Dai P."/>
            <person name="Han X."/>
            <person name="Huang E."/>
            <person name="Gao Y."/>
            <person name="Liu J."/>
            <person name="Shao H."/>
            <person name="Ye R."/>
            <person name="Li L."/>
            <person name="Wei W."/>
            <person name="Wang X."/>
            <person name="Wang C."/>
            <person name="Huo Q."/>
            <person name="Li W."/>
            <person name="Guo W."/>
            <person name="Chen H."/>
            <person name="Chen S."/>
            <person name="Zhou L."/>
            <person name="Zhou L."/>
            <person name="Ni X."/>
            <person name="Tian J."/>
            <person name="Zhou Y."/>
            <person name="Sheng Y."/>
            <person name="Liu T."/>
            <person name="Pan Y."/>
            <person name="Xia L."/>
            <person name="Li J."/>
            <person name="Zhao F."/>
            <person name="Cao W."/>
        </authorList>
    </citation>
    <scope>NUCLEOTIDE SEQUENCE</scope>
    <source>
        <strain evidence="2">Rmic-2018</strain>
        <tissue evidence="2">Larvae</tissue>
    </source>
</reference>
<accession>A0A9J6CTQ9</accession>
<keyword evidence="3" id="KW-1185">Reference proteome</keyword>
<sequence>MDKDSTTFTNVPNMEEEDGYNGACWKVVRNKRRACNDAALEAASPFPADSENPQVKPRPSAAMHLPPLPFIDYKVVLRPPGGLRLDLWPRPTLATALWAAAGMSPNDRRNLIRRTCPEQNLAVICTPSSHVADALLNVQELSLGQHTYRVNGYLAAPDDSCKGIVPGLEQGTVSHRLVEEMQATGIQILQARMMGQTNIALILSKAFVCLASSASLEQSYAAIAPNTSTADEQSVVPFKGAVYIPLQGTNKIAVPILIPILVNFTKHPGEAPCYPGITGNPVTLQEGTLRQAGNYNRYHGASATTGFGDHQQSQDGISGGKLGAESRTTQYPSTFTP</sequence>
<proteinExistence type="predicted"/>
<evidence type="ECO:0000313" key="3">
    <source>
        <dbReference type="Proteomes" id="UP000821866"/>
    </source>
</evidence>
<evidence type="ECO:0000313" key="2">
    <source>
        <dbReference type="EMBL" id="KAH7931693.1"/>
    </source>
</evidence>
<dbReference type="AlphaFoldDB" id="A0A9J6CTQ9"/>
<name>A0A9J6CTQ9_RHIMP</name>
<feature type="compositionally biased region" description="Polar residues" evidence="1">
    <location>
        <begin position="326"/>
        <end position="337"/>
    </location>
</feature>
<dbReference type="Proteomes" id="UP000821866">
    <property type="component" value="Unassembled WGS sequence"/>
</dbReference>
<feature type="region of interest" description="Disordered" evidence="1">
    <location>
        <begin position="300"/>
        <end position="337"/>
    </location>
</feature>
<reference evidence="2" key="1">
    <citation type="journal article" date="2020" name="Cell">
        <title>Large-Scale Comparative Analyses of Tick Genomes Elucidate Their Genetic Diversity and Vector Capacities.</title>
        <authorList>
            <consortium name="Tick Genome and Microbiome Consortium (TIGMIC)"/>
            <person name="Jia N."/>
            <person name="Wang J."/>
            <person name="Shi W."/>
            <person name="Du L."/>
            <person name="Sun Y."/>
            <person name="Zhan W."/>
            <person name="Jiang J.F."/>
            <person name="Wang Q."/>
            <person name="Zhang B."/>
            <person name="Ji P."/>
            <person name="Bell-Sakyi L."/>
            <person name="Cui X.M."/>
            <person name="Yuan T.T."/>
            <person name="Jiang B.G."/>
            <person name="Yang W.F."/>
            <person name="Lam T.T."/>
            <person name="Chang Q.C."/>
            <person name="Ding S.J."/>
            <person name="Wang X.J."/>
            <person name="Zhu J.G."/>
            <person name="Ruan X.D."/>
            <person name="Zhao L."/>
            <person name="Wei J.T."/>
            <person name="Ye R.Z."/>
            <person name="Que T.C."/>
            <person name="Du C.H."/>
            <person name="Zhou Y.H."/>
            <person name="Cheng J.X."/>
            <person name="Dai P.F."/>
            <person name="Guo W.B."/>
            <person name="Han X.H."/>
            <person name="Huang E.J."/>
            <person name="Li L.F."/>
            <person name="Wei W."/>
            <person name="Gao Y.C."/>
            <person name="Liu J.Z."/>
            <person name="Shao H.Z."/>
            <person name="Wang X."/>
            <person name="Wang C.C."/>
            <person name="Yang T.C."/>
            <person name="Huo Q.B."/>
            <person name="Li W."/>
            <person name="Chen H.Y."/>
            <person name="Chen S.E."/>
            <person name="Zhou L.G."/>
            <person name="Ni X.B."/>
            <person name="Tian J.H."/>
            <person name="Sheng Y."/>
            <person name="Liu T."/>
            <person name="Pan Y.S."/>
            <person name="Xia L.Y."/>
            <person name="Li J."/>
            <person name="Zhao F."/>
            <person name="Cao W.C."/>
        </authorList>
    </citation>
    <scope>NUCLEOTIDE SEQUENCE</scope>
    <source>
        <strain evidence="2">Rmic-2018</strain>
    </source>
</reference>
<protein>
    <submittedName>
        <fullName evidence="2">Uncharacterized protein</fullName>
    </submittedName>
</protein>
<gene>
    <name evidence="2" type="ORF">HPB51_029721</name>
</gene>
<comment type="caution">
    <text evidence="2">The sequence shown here is derived from an EMBL/GenBank/DDBJ whole genome shotgun (WGS) entry which is preliminary data.</text>
</comment>
<feature type="compositionally biased region" description="Polar residues" evidence="1">
    <location>
        <begin position="302"/>
        <end position="316"/>
    </location>
</feature>
<organism evidence="2 3">
    <name type="scientific">Rhipicephalus microplus</name>
    <name type="common">Cattle tick</name>
    <name type="synonym">Boophilus microplus</name>
    <dbReference type="NCBI Taxonomy" id="6941"/>
    <lineage>
        <taxon>Eukaryota</taxon>
        <taxon>Metazoa</taxon>
        <taxon>Ecdysozoa</taxon>
        <taxon>Arthropoda</taxon>
        <taxon>Chelicerata</taxon>
        <taxon>Arachnida</taxon>
        <taxon>Acari</taxon>
        <taxon>Parasitiformes</taxon>
        <taxon>Ixodida</taxon>
        <taxon>Ixodoidea</taxon>
        <taxon>Ixodidae</taxon>
        <taxon>Rhipicephalinae</taxon>
        <taxon>Rhipicephalus</taxon>
        <taxon>Boophilus</taxon>
    </lineage>
</organism>
<evidence type="ECO:0000256" key="1">
    <source>
        <dbReference type="SAM" id="MobiDB-lite"/>
    </source>
</evidence>